<dbReference type="Proteomes" id="UP001597641">
    <property type="component" value="Unassembled WGS sequence"/>
</dbReference>
<sequence length="139" mass="15784">MNKDTYNIEAGRRHPFVSSAPFGFSQHYYTNKMCALENKDLKIKYDIIVAKLRSAIARNKEAFPQLTLISTYLDATLAEADGEEDYGQKLEGLCAFLNELGAVFYIVRHLHHNLCADVKSAKNNSVFFNQSKDYITVPK</sequence>
<keyword evidence="2" id="KW-1185">Reference proteome</keyword>
<dbReference type="EMBL" id="JBHUOX010000057">
    <property type="protein sequence ID" value="MFD3003951.1"/>
    <property type="molecule type" value="Genomic_DNA"/>
</dbReference>
<dbReference type="RefSeq" id="WP_377492334.1">
    <property type="nucleotide sequence ID" value="NZ_JBHUOX010000057.1"/>
</dbReference>
<comment type="caution">
    <text evidence="1">The sequence shown here is derived from an EMBL/GenBank/DDBJ whole genome shotgun (WGS) entry which is preliminary data.</text>
</comment>
<gene>
    <name evidence="1" type="ORF">ACFS7Z_26580</name>
</gene>
<evidence type="ECO:0000313" key="2">
    <source>
        <dbReference type="Proteomes" id="UP001597641"/>
    </source>
</evidence>
<reference evidence="2" key="1">
    <citation type="journal article" date="2019" name="Int. J. Syst. Evol. Microbiol.">
        <title>The Global Catalogue of Microorganisms (GCM) 10K type strain sequencing project: providing services to taxonomists for standard genome sequencing and annotation.</title>
        <authorList>
            <consortium name="The Broad Institute Genomics Platform"/>
            <consortium name="The Broad Institute Genome Sequencing Center for Infectious Disease"/>
            <person name="Wu L."/>
            <person name="Ma J."/>
        </authorList>
    </citation>
    <scope>NUCLEOTIDE SEQUENCE [LARGE SCALE GENOMIC DNA]</scope>
    <source>
        <strain evidence="2">KCTC 23984</strain>
    </source>
</reference>
<protein>
    <submittedName>
        <fullName evidence="1">Uncharacterized protein</fullName>
    </submittedName>
</protein>
<name>A0ABW6C3I1_9BACT</name>
<proteinExistence type="predicted"/>
<evidence type="ECO:0000313" key="1">
    <source>
        <dbReference type="EMBL" id="MFD3003951.1"/>
    </source>
</evidence>
<organism evidence="1 2">
    <name type="scientific">Pontibacter toksunensis</name>
    <dbReference type="NCBI Taxonomy" id="1332631"/>
    <lineage>
        <taxon>Bacteria</taxon>
        <taxon>Pseudomonadati</taxon>
        <taxon>Bacteroidota</taxon>
        <taxon>Cytophagia</taxon>
        <taxon>Cytophagales</taxon>
        <taxon>Hymenobacteraceae</taxon>
        <taxon>Pontibacter</taxon>
    </lineage>
</organism>
<accession>A0ABW6C3I1</accession>